<dbReference type="AlphaFoldDB" id="A0A1X0NLQ2"/>
<feature type="compositionally biased region" description="Polar residues" evidence="2">
    <location>
        <begin position="749"/>
        <end position="758"/>
    </location>
</feature>
<dbReference type="VEuPathDB" id="TriTrypDB:TM35_000381640"/>
<gene>
    <name evidence="3" type="ORF">TM35_000381640</name>
</gene>
<feature type="region of interest" description="Disordered" evidence="2">
    <location>
        <begin position="705"/>
        <end position="758"/>
    </location>
</feature>
<protein>
    <recommendedName>
        <fullName evidence="5">Phosphatidylinositol 4-phosphate 5-kinase</fullName>
    </recommendedName>
</protein>
<dbReference type="SUPFAM" id="SSF82185">
    <property type="entry name" value="Histone H3 K4-specific methyltransferase SET7/9 N-terminal domain"/>
    <property type="match status" value="1"/>
</dbReference>
<reference evidence="3 4" key="1">
    <citation type="submission" date="2017-03" db="EMBL/GenBank/DDBJ databases">
        <title>An alternative strategy for trypanosome survival in the mammalian bloodstream revealed through genome and transcriptome analysis of the ubiquitous bovine parasite Trypanosoma (Megatrypanum) theileri.</title>
        <authorList>
            <person name="Kelly S."/>
            <person name="Ivens A."/>
            <person name="Mott A."/>
            <person name="O'Neill E."/>
            <person name="Emms D."/>
            <person name="Macleod O."/>
            <person name="Voorheis P."/>
            <person name="Matthews J."/>
            <person name="Matthews K."/>
            <person name="Carrington M."/>
        </authorList>
    </citation>
    <scope>NUCLEOTIDE SEQUENCE [LARGE SCALE GENOMIC DNA]</scope>
    <source>
        <strain evidence="3">Edinburgh</strain>
    </source>
</reference>
<dbReference type="EMBL" id="NBCO01000038">
    <property type="protein sequence ID" value="ORC85089.1"/>
    <property type="molecule type" value="Genomic_DNA"/>
</dbReference>
<proteinExistence type="predicted"/>
<accession>A0A1X0NLQ2</accession>
<dbReference type="PANTHER" id="PTHR43215">
    <property type="entry name" value="RADIAL SPOKE HEAD 1 HOMOLOG"/>
    <property type="match status" value="1"/>
</dbReference>
<feature type="region of interest" description="Disordered" evidence="2">
    <location>
        <begin position="29"/>
        <end position="58"/>
    </location>
</feature>
<sequence length="846" mass="95405">MSDIDQDEEFTTELPVIWQFVHPEYVRGDASGNHSAAGTEDSADDDDDEEEEDEVIRKKNAPKISKLLRYLNDIEDEEELERILQERDPVTQQTLLQWATRQQHFLLAEYLVKRAKRAAFGFAVESTDMVIYSKWEEMRPELPTPAELQARQQRRDQKRAARLAEKQQQRMQAYAQRHGGDPNDMDNEDGPNTGDDHEDEEEENEEDEEEEDEENEPLPEELVFEALSEYQDDLGDAGVGVVKRVGELGVYEGGRRKRDGAKHGVGHALFPNGDAYTGEYAGNMRHGLGLYWWAQQGVLYTGRWHNGMRHGNGRITYPDGSHYRGAWVRDEKHGNGRYMYADGSSYDGAWAHNMKHGYGVYRFTDGSSFHGSFVENAFVSGEWRLASGITRYIGNFEKDVPVGAGVFLHRLGPTQHGAFQQEGYYHKGEWHPGVLHGTTRVPPRLEVFAPQQQKRPESSTEQQQQQQQSSKKKKEKEKSNKDKEIMVDAPRRVPVTFARECNGGTMADLVKAVNFPPVQRWMKSLISIYDNPTLGVILQSMEVCSIKYDPEDESLVTEVRLRPVLHDATGKRLRLSVTGDETIILKERTTRLLLMVEKPGKDEKERSPMVILERSVQLASPGEHHMQLRLPMIQVSMDGEITGAFARAVQAPLRITLNLHTTKQLLRPLCSNPLLGDSEEDVMMYVQQWHPEAYETLKEKLEVASTVPPKTTTTSSSQDPKQGEQQGEGEGEKQQQQQGNETAAKAGNEDSTTPSTEGCSYVAVPLQEVLRLSTDAITVIATTALLQRKELSQIPISTVELQRPPTPLPPKPEPRPELQPLYDARAAMQLAEEAAAEEDGEGNGEE</sequence>
<evidence type="ECO:0000256" key="2">
    <source>
        <dbReference type="SAM" id="MobiDB-lite"/>
    </source>
</evidence>
<evidence type="ECO:0008006" key="5">
    <source>
        <dbReference type="Google" id="ProtNLM"/>
    </source>
</evidence>
<dbReference type="Pfam" id="PF02493">
    <property type="entry name" value="MORN"/>
    <property type="match status" value="6"/>
</dbReference>
<feature type="compositionally biased region" description="Basic and acidic residues" evidence="2">
    <location>
        <begin position="476"/>
        <end position="487"/>
    </location>
</feature>
<feature type="compositionally biased region" description="Acidic residues" evidence="2">
    <location>
        <begin position="196"/>
        <end position="218"/>
    </location>
</feature>
<evidence type="ECO:0000313" key="3">
    <source>
        <dbReference type="EMBL" id="ORC85089.1"/>
    </source>
</evidence>
<dbReference type="PANTHER" id="PTHR43215:SF14">
    <property type="entry name" value="RADIAL SPOKE HEAD 1 HOMOLOG"/>
    <property type="match status" value="1"/>
</dbReference>
<dbReference type="OrthoDB" id="423343at2759"/>
<dbReference type="SMART" id="SM00698">
    <property type="entry name" value="MORN"/>
    <property type="match status" value="4"/>
</dbReference>
<feature type="region of interest" description="Disordered" evidence="2">
    <location>
        <begin position="450"/>
        <end position="487"/>
    </location>
</feature>
<name>A0A1X0NLQ2_9TRYP</name>
<evidence type="ECO:0000256" key="1">
    <source>
        <dbReference type="ARBA" id="ARBA00022737"/>
    </source>
</evidence>
<evidence type="ECO:0000313" key="4">
    <source>
        <dbReference type="Proteomes" id="UP000192257"/>
    </source>
</evidence>
<organism evidence="3 4">
    <name type="scientific">Trypanosoma theileri</name>
    <dbReference type="NCBI Taxonomy" id="67003"/>
    <lineage>
        <taxon>Eukaryota</taxon>
        <taxon>Discoba</taxon>
        <taxon>Euglenozoa</taxon>
        <taxon>Kinetoplastea</taxon>
        <taxon>Metakinetoplastina</taxon>
        <taxon>Trypanosomatida</taxon>
        <taxon>Trypanosomatidae</taxon>
        <taxon>Trypanosoma</taxon>
    </lineage>
</organism>
<dbReference type="Proteomes" id="UP000192257">
    <property type="component" value="Unassembled WGS sequence"/>
</dbReference>
<feature type="compositionally biased region" description="Low complexity" evidence="2">
    <location>
        <begin position="459"/>
        <end position="469"/>
    </location>
</feature>
<keyword evidence="1" id="KW-0677">Repeat</keyword>
<dbReference type="InterPro" id="IPR003409">
    <property type="entry name" value="MORN"/>
</dbReference>
<dbReference type="Gene3D" id="2.20.110.10">
    <property type="entry name" value="Histone H3 K4-specific methyltransferase SET7/9 N-terminal domain"/>
    <property type="match status" value="2"/>
</dbReference>
<feature type="region of interest" description="Disordered" evidence="2">
    <location>
        <begin position="143"/>
        <end position="218"/>
    </location>
</feature>
<comment type="caution">
    <text evidence="3">The sequence shown here is derived from an EMBL/GenBank/DDBJ whole genome shotgun (WGS) entry which is preliminary data.</text>
</comment>
<dbReference type="GeneID" id="39989358"/>
<feature type="compositionally biased region" description="Basic and acidic residues" evidence="2">
    <location>
        <begin position="153"/>
        <end position="168"/>
    </location>
</feature>
<feature type="compositionally biased region" description="Acidic residues" evidence="2">
    <location>
        <begin position="41"/>
        <end position="54"/>
    </location>
</feature>
<keyword evidence="4" id="KW-1185">Reference proteome</keyword>
<dbReference type="RefSeq" id="XP_028879155.1">
    <property type="nucleotide sequence ID" value="XM_029029578.1"/>
</dbReference>